<protein>
    <submittedName>
        <fullName evidence="1">Putative DNA repair exonuclease</fullName>
    </submittedName>
</protein>
<proteinExistence type="predicted"/>
<keyword evidence="1" id="KW-0269">Exonuclease</keyword>
<accession>A0A6M3L4I0</accession>
<dbReference type="InterPro" id="IPR029052">
    <property type="entry name" value="Metallo-depent_PP-like"/>
</dbReference>
<reference evidence="1" key="1">
    <citation type="submission" date="2020-03" db="EMBL/GenBank/DDBJ databases">
        <title>The deep terrestrial virosphere.</title>
        <authorList>
            <person name="Holmfeldt K."/>
            <person name="Nilsson E."/>
            <person name="Simone D."/>
            <person name="Lopez-Fernandez M."/>
            <person name="Wu X."/>
            <person name="de Brujin I."/>
            <person name="Lundin D."/>
            <person name="Andersson A."/>
            <person name="Bertilsson S."/>
            <person name="Dopson M."/>
        </authorList>
    </citation>
    <scope>NUCLEOTIDE SEQUENCE</scope>
    <source>
        <strain evidence="1">MM415B02817</strain>
    </source>
</reference>
<organism evidence="1">
    <name type="scientific">viral metagenome</name>
    <dbReference type="NCBI Taxonomy" id="1070528"/>
    <lineage>
        <taxon>unclassified sequences</taxon>
        <taxon>metagenomes</taxon>
        <taxon>organismal metagenomes</taxon>
    </lineage>
</organism>
<gene>
    <name evidence="1" type="ORF">MM415B02817_0005</name>
</gene>
<name>A0A6M3L4I0_9ZZZZ</name>
<keyword evidence="1" id="KW-0540">Nuclease</keyword>
<dbReference type="GO" id="GO:0004527">
    <property type="term" value="F:exonuclease activity"/>
    <property type="evidence" value="ECO:0007669"/>
    <property type="project" value="UniProtKB-KW"/>
</dbReference>
<dbReference type="EMBL" id="MT142758">
    <property type="protein sequence ID" value="QJA88158.1"/>
    <property type="molecule type" value="Genomic_DNA"/>
</dbReference>
<sequence length="274" mass="31009">MIKTKSIIFPQEFDHIYLIPIGDFHCGDKSGLGGELPEGVHATKKFRDMVKWIKDTPYAYTFLMGDIFDATIKTSLGNVGDNQFNLAKAKDYITEELRPIKDKILGCFEGNHEERIVRAIGDSPIQDLSKFLNIEYFPNWCAYLFLSVGESRGNKRMDKRRPIVYSAFLHHMTGGGKTQGGKVNRIMSLKLMALADLYFGAHVHTKIALKEKYLYPDMHNKKLMEQQECFVATGSYMGYASYSLEGMYIKPATGSTRIRLNGEPTKGKDIHASI</sequence>
<keyword evidence="1" id="KW-0378">Hydrolase</keyword>
<dbReference type="AlphaFoldDB" id="A0A6M3L4I0"/>
<dbReference type="SUPFAM" id="SSF56300">
    <property type="entry name" value="Metallo-dependent phosphatases"/>
    <property type="match status" value="1"/>
</dbReference>
<evidence type="ECO:0000313" key="1">
    <source>
        <dbReference type="EMBL" id="QJA88158.1"/>
    </source>
</evidence>